<dbReference type="Proteomes" id="UP000279259">
    <property type="component" value="Unassembled WGS sequence"/>
</dbReference>
<name>A0A427YT96_9TREE</name>
<gene>
    <name evidence="2" type="ORF">EHS25_004105</name>
</gene>
<dbReference type="EMBL" id="RSCD01000002">
    <property type="protein sequence ID" value="RSH94302.1"/>
    <property type="molecule type" value="Genomic_DNA"/>
</dbReference>
<comment type="caution">
    <text evidence="2">The sequence shown here is derived from an EMBL/GenBank/DDBJ whole genome shotgun (WGS) entry which is preliminary data.</text>
</comment>
<feature type="compositionally biased region" description="Low complexity" evidence="1">
    <location>
        <begin position="132"/>
        <end position="146"/>
    </location>
</feature>
<protein>
    <submittedName>
        <fullName evidence="2">Uncharacterized protein</fullName>
    </submittedName>
</protein>
<dbReference type="OrthoDB" id="10353733at2759"/>
<sequence length="146" mass="16006">MDIDGQTLALFDSLRVDSWLGEVQASEEAGRDQDMPDYETGPADTHIAETRESDSPEEWTGHSSSDIEDLVESCVDMRGLKLDTESYQQLFKTAMDAGSEIRELLETLDSRERRLKFTLVAGAAVNKALTTSHPHPSASASASRSS</sequence>
<reference evidence="2 3" key="1">
    <citation type="submission" date="2018-11" db="EMBL/GenBank/DDBJ databases">
        <title>Genome sequence of Saitozyma podzolica DSM 27192.</title>
        <authorList>
            <person name="Aliyu H."/>
            <person name="Gorte O."/>
            <person name="Ochsenreither K."/>
        </authorList>
    </citation>
    <scope>NUCLEOTIDE SEQUENCE [LARGE SCALE GENOMIC DNA]</scope>
    <source>
        <strain evidence="2 3">DSM 27192</strain>
    </source>
</reference>
<accession>A0A427YT96</accession>
<evidence type="ECO:0000313" key="3">
    <source>
        <dbReference type="Proteomes" id="UP000279259"/>
    </source>
</evidence>
<feature type="region of interest" description="Disordered" evidence="1">
    <location>
        <begin position="127"/>
        <end position="146"/>
    </location>
</feature>
<proteinExistence type="predicted"/>
<organism evidence="2 3">
    <name type="scientific">Saitozyma podzolica</name>
    <dbReference type="NCBI Taxonomy" id="1890683"/>
    <lineage>
        <taxon>Eukaryota</taxon>
        <taxon>Fungi</taxon>
        <taxon>Dikarya</taxon>
        <taxon>Basidiomycota</taxon>
        <taxon>Agaricomycotina</taxon>
        <taxon>Tremellomycetes</taxon>
        <taxon>Tremellales</taxon>
        <taxon>Trimorphomycetaceae</taxon>
        <taxon>Saitozyma</taxon>
    </lineage>
</organism>
<feature type="region of interest" description="Disordered" evidence="1">
    <location>
        <begin position="25"/>
        <end position="67"/>
    </location>
</feature>
<keyword evidence="3" id="KW-1185">Reference proteome</keyword>
<evidence type="ECO:0000313" key="2">
    <source>
        <dbReference type="EMBL" id="RSH94302.1"/>
    </source>
</evidence>
<evidence type="ECO:0000256" key="1">
    <source>
        <dbReference type="SAM" id="MobiDB-lite"/>
    </source>
</evidence>
<dbReference type="AlphaFoldDB" id="A0A427YT96"/>